<evidence type="ECO:0000313" key="2">
    <source>
        <dbReference type="EnsemblPlants" id="AET3Gv20949800.5"/>
    </source>
</evidence>
<dbReference type="Pfam" id="PF14214">
    <property type="entry name" value="Helitron_like_N"/>
    <property type="match status" value="1"/>
</dbReference>
<organism evidence="2 3">
    <name type="scientific">Aegilops tauschii subsp. strangulata</name>
    <name type="common">Goatgrass</name>
    <dbReference type="NCBI Taxonomy" id="200361"/>
    <lineage>
        <taxon>Eukaryota</taxon>
        <taxon>Viridiplantae</taxon>
        <taxon>Streptophyta</taxon>
        <taxon>Embryophyta</taxon>
        <taxon>Tracheophyta</taxon>
        <taxon>Spermatophyta</taxon>
        <taxon>Magnoliopsida</taxon>
        <taxon>Liliopsida</taxon>
        <taxon>Poales</taxon>
        <taxon>Poaceae</taxon>
        <taxon>BOP clade</taxon>
        <taxon>Pooideae</taxon>
        <taxon>Triticodae</taxon>
        <taxon>Triticeae</taxon>
        <taxon>Triticinae</taxon>
        <taxon>Aegilops</taxon>
    </lineage>
</organism>
<dbReference type="PANTHER" id="PTHR45786">
    <property type="entry name" value="DNA BINDING PROTEIN-LIKE"/>
    <property type="match status" value="1"/>
</dbReference>
<reference evidence="2" key="5">
    <citation type="journal article" date="2021" name="G3 (Bethesda)">
        <title>Aegilops tauschii genome assembly Aet v5.0 features greater sequence contiguity and improved annotation.</title>
        <authorList>
            <person name="Wang L."/>
            <person name="Zhu T."/>
            <person name="Rodriguez J.C."/>
            <person name="Deal K.R."/>
            <person name="Dubcovsky J."/>
            <person name="McGuire P.E."/>
            <person name="Lux T."/>
            <person name="Spannagl M."/>
            <person name="Mayer K.F.X."/>
            <person name="Baldrich P."/>
            <person name="Meyers B.C."/>
            <person name="Huo N."/>
            <person name="Gu Y.Q."/>
            <person name="Zhou H."/>
            <person name="Devos K.M."/>
            <person name="Bennetzen J.L."/>
            <person name="Unver T."/>
            <person name="Budak H."/>
            <person name="Gulick P.J."/>
            <person name="Galiba G."/>
            <person name="Kalapos B."/>
            <person name="Nelson D.R."/>
            <person name="Li P."/>
            <person name="You F.M."/>
            <person name="Luo M.C."/>
            <person name="Dvorak J."/>
        </authorList>
    </citation>
    <scope>NUCLEOTIDE SEQUENCE [LARGE SCALE GENOMIC DNA]</scope>
    <source>
        <strain evidence="2">cv. AL8/78</strain>
    </source>
</reference>
<reference evidence="3" key="1">
    <citation type="journal article" date="2014" name="Science">
        <title>Ancient hybridizations among the ancestral genomes of bread wheat.</title>
        <authorList>
            <consortium name="International Wheat Genome Sequencing Consortium,"/>
            <person name="Marcussen T."/>
            <person name="Sandve S.R."/>
            <person name="Heier L."/>
            <person name="Spannagl M."/>
            <person name="Pfeifer M."/>
            <person name="Jakobsen K.S."/>
            <person name="Wulff B.B."/>
            <person name="Steuernagel B."/>
            <person name="Mayer K.F."/>
            <person name="Olsen O.A."/>
        </authorList>
    </citation>
    <scope>NUCLEOTIDE SEQUENCE [LARGE SCALE GENOMIC DNA]</scope>
    <source>
        <strain evidence="3">cv. AL8/78</strain>
    </source>
</reference>
<reference evidence="3" key="2">
    <citation type="journal article" date="2017" name="Nat. Plants">
        <title>The Aegilops tauschii genome reveals multiple impacts of transposons.</title>
        <authorList>
            <person name="Zhao G."/>
            <person name="Zou C."/>
            <person name="Li K."/>
            <person name="Wang K."/>
            <person name="Li T."/>
            <person name="Gao L."/>
            <person name="Zhang X."/>
            <person name="Wang H."/>
            <person name="Yang Z."/>
            <person name="Liu X."/>
            <person name="Jiang W."/>
            <person name="Mao L."/>
            <person name="Kong X."/>
            <person name="Jiao Y."/>
            <person name="Jia J."/>
        </authorList>
    </citation>
    <scope>NUCLEOTIDE SEQUENCE [LARGE SCALE GENOMIC DNA]</scope>
    <source>
        <strain evidence="3">cv. AL8/78</strain>
    </source>
</reference>
<evidence type="ECO:0000313" key="3">
    <source>
        <dbReference type="Proteomes" id="UP000015105"/>
    </source>
</evidence>
<accession>A0A453GBM3</accession>
<keyword evidence="3" id="KW-1185">Reference proteome</keyword>
<feature type="domain" description="Helitron helicase-like" evidence="1">
    <location>
        <begin position="25"/>
        <end position="70"/>
    </location>
</feature>
<proteinExistence type="predicted"/>
<dbReference type="InterPro" id="IPR025476">
    <property type="entry name" value="Helitron_helicase-like"/>
</dbReference>
<reference evidence="2" key="4">
    <citation type="submission" date="2019-03" db="UniProtKB">
        <authorList>
            <consortium name="EnsemblPlants"/>
        </authorList>
    </citation>
    <scope>IDENTIFICATION</scope>
</reference>
<dbReference type="Gramene" id="AET3Gv20949800.5">
    <property type="protein sequence ID" value="AET3Gv20949800.5"/>
    <property type="gene ID" value="AET3Gv20949800"/>
</dbReference>
<sequence length="71" mass="8464">VVLSLILSKGELEGNSRLCVSVRDYYCYMLQTRPAIFNPILYGARLLQQWAVDMYIKVESCRLRWYRKNQM</sequence>
<protein>
    <recommendedName>
        <fullName evidence="1">Helitron helicase-like domain-containing protein</fullName>
    </recommendedName>
</protein>
<dbReference type="Proteomes" id="UP000015105">
    <property type="component" value="Chromosome 3D"/>
</dbReference>
<evidence type="ECO:0000259" key="1">
    <source>
        <dbReference type="Pfam" id="PF14214"/>
    </source>
</evidence>
<dbReference type="AlphaFoldDB" id="A0A453GBM3"/>
<dbReference type="PANTHER" id="PTHR45786:SF75">
    <property type="entry name" value="ATP-DEPENDENT DNA HELICASE"/>
    <property type="match status" value="1"/>
</dbReference>
<name>A0A453GBM3_AEGTS</name>
<dbReference type="EnsemblPlants" id="AET3Gv20949800.5">
    <property type="protein sequence ID" value="AET3Gv20949800.5"/>
    <property type="gene ID" value="AET3Gv20949800"/>
</dbReference>
<reference evidence="2" key="3">
    <citation type="journal article" date="2017" name="Nature">
        <title>Genome sequence of the progenitor of the wheat D genome Aegilops tauschii.</title>
        <authorList>
            <person name="Luo M.C."/>
            <person name="Gu Y.Q."/>
            <person name="Puiu D."/>
            <person name="Wang H."/>
            <person name="Twardziok S.O."/>
            <person name="Deal K.R."/>
            <person name="Huo N."/>
            <person name="Zhu T."/>
            <person name="Wang L."/>
            <person name="Wang Y."/>
            <person name="McGuire P.E."/>
            <person name="Liu S."/>
            <person name="Long H."/>
            <person name="Ramasamy R.K."/>
            <person name="Rodriguez J.C."/>
            <person name="Van S.L."/>
            <person name="Yuan L."/>
            <person name="Wang Z."/>
            <person name="Xia Z."/>
            <person name="Xiao L."/>
            <person name="Anderson O.D."/>
            <person name="Ouyang S."/>
            <person name="Liang Y."/>
            <person name="Zimin A.V."/>
            <person name="Pertea G."/>
            <person name="Qi P."/>
            <person name="Bennetzen J.L."/>
            <person name="Dai X."/>
            <person name="Dawson M.W."/>
            <person name="Muller H.G."/>
            <person name="Kugler K."/>
            <person name="Rivarola-Duarte L."/>
            <person name="Spannagl M."/>
            <person name="Mayer K.F.X."/>
            <person name="Lu F.H."/>
            <person name="Bevan M.W."/>
            <person name="Leroy P."/>
            <person name="Li P."/>
            <person name="You F.M."/>
            <person name="Sun Q."/>
            <person name="Liu Z."/>
            <person name="Lyons E."/>
            <person name="Wicker T."/>
            <person name="Salzberg S.L."/>
            <person name="Devos K.M."/>
            <person name="Dvorak J."/>
        </authorList>
    </citation>
    <scope>NUCLEOTIDE SEQUENCE [LARGE SCALE GENOMIC DNA]</scope>
    <source>
        <strain evidence="2">cv. AL8/78</strain>
    </source>
</reference>